<accession>A0A2P2QDX7</accession>
<protein>
    <submittedName>
        <fullName evidence="1">Uncharacterized protein</fullName>
    </submittedName>
</protein>
<organism evidence="1">
    <name type="scientific">Rhizophora mucronata</name>
    <name type="common">Asiatic mangrove</name>
    <dbReference type="NCBI Taxonomy" id="61149"/>
    <lineage>
        <taxon>Eukaryota</taxon>
        <taxon>Viridiplantae</taxon>
        <taxon>Streptophyta</taxon>
        <taxon>Embryophyta</taxon>
        <taxon>Tracheophyta</taxon>
        <taxon>Spermatophyta</taxon>
        <taxon>Magnoliopsida</taxon>
        <taxon>eudicotyledons</taxon>
        <taxon>Gunneridae</taxon>
        <taxon>Pentapetalae</taxon>
        <taxon>rosids</taxon>
        <taxon>fabids</taxon>
        <taxon>Malpighiales</taxon>
        <taxon>Rhizophoraceae</taxon>
        <taxon>Rhizophora</taxon>
    </lineage>
</organism>
<name>A0A2P2QDX7_RHIMU</name>
<reference evidence="1" key="1">
    <citation type="submission" date="2018-02" db="EMBL/GenBank/DDBJ databases">
        <title>Rhizophora mucronata_Transcriptome.</title>
        <authorList>
            <person name="Meera S.P."/>
            <person name="Sreeshan A."/>
            <person name="Augustine A."/>
        </authorList>
    </citation>
    <scope>NUCLEOTIDE SEQUENCE</scope>
    <source>
        <tissue evidence="1">Leaf</tissue>
    </source>
</reference>
<sequence length="31" mass="3736">MVQINWILRLFWVVSHLFPIIDNRTYGVSSM</sequence>
<evidence type="ECO:0000313" key="1">
    <source>
        <dbReference type="EMBL" id="MBX65182.1"/>
    </source>
</evidence>
<dbReference type="EMBL" id="GGEC01084698">
    <property type="protein sequence ID" value="MBX65182.1"/>
    <property type="molecule type" value="Transcribed_RNA"/>
</dbReference>
<dbReference type="AlphaFoldDB" id="A0A2P2QDX7"/>
<proteinExistence type="predicted"/>